<dbReference type="InterPro" id="IPR050071">
    <property type="entry name" value="Dehydroquinate_synthase"/>
</dbReference>
<evidence type="ECO:0000313" key="13">
    <source>
        <dbReference type="Proteomes" id="UP000516361"/>
    </source>
</evidence>
<evidence type="ECO:0000256" key="6">
    <source>
        <dbReference type="ARBA" id="ARBA00023027"/>
    </source>
</evidence>
<keyword evidence="3" id="KW-0479">Metal-binding</keyword>
<dbReference type="PANTHER" id="PTHR43622:SF1">
    <property type="entry name" value="3-DEHYDROQUINATE SYNTHASE"/>
    <property type="match status" value="1"/>
</dbReference>
<dbReference type="RefSeq" id="WP_190613305.1">
    <property type="nucleotide sequence ID" value="NZ_AP018712.1"/>
</dbReference>
<dbReference type="Pfam" id="PF24621">
    <property type="entry name" value="DHQS_C"/>
    <property type="match status" value="1"/>
</dbReference>
<evidence type="ECO:0000259" key="11">
    <source>
        <dbReference type="Pfam" id="PF24621"/>
    </source>
</evidence>
<evidence type="ECO:0000256" key="5">
    <source>
        <dbReference type="ARBA" id="ARBA00022833"/>
    </source>
</evidence>
<evidence type="ECO:0000256" key="9">
    <source>
        <dbReference type="NCBIfam" id="TIGR01357"/>
    </source>
</evidence>
<keyword evidence="8" id="KW-0170">Cobalt</keyword>
<dbReference type="InParanoid" id="A0A7G1G3L0"/>
<comment type="cofactor">
    <cofactor evidence="2">
        <name>Co(2+)</name>
        <dbReference type="ChEBI" id="CHEBI:48828"/>
    </cofactor>
</comment>
<dbReference type="GO" id="GO:0003856">
    <property type="term" value="F:3-dehydroquinate synthase activity"/>
    <property type="evidence" value="ECO:0007669"/>
    <property type="project" value="UniProtKB-UniRule"/>
</dbReference>
<evidence type="ECO:0000256" key="3">
    <source>
        <dbReference type="ARBA" id="ARBA00022723"/>
    </source>
</evidence>
<reference evidence="12 13" key="1">
    <citation type="submission" date="2018-06" db="EMBL/GenBank/DDBJ databases">
        <title>Genome sequencing of Oceanotoga sp. sy52.</title>
        <authorList>
            <person name="Mori K."/>
        </authorList>
    </citation>
    <scope>NUCLEOTIDE SEQUENCE [LARGE SCALE GENOMIC DNA]</scope>
    <source>
        <strain evidence="13">sy52</strain>
    </source>
</reference>
<dbReference type="InterPro" id="IPR030960">
    <property type="entry name" value="DHQS/DOIS_N"/>
</dbReference>
<keyword evidence="13" id="KW-1185">Reference proteome</keyword>
<dbReference type="SUPFAM" id="SSF56796">
    <property type="entry name" value="Dehydroquinate synthase-like"/>
    <property type="match status" value="1"/>
</dbReference>
<dbReference type="NCBIfam" id="TIGR01357">
    <property type="entry name" value="aroB"/>
    <property type="match status" value="1"/>
</dbReference>
<evidence type="ECO:0000256" key="7">
    <source>
        <dbReference type="ARBA" id="ARBA00023239"/>
    </source>
</evidence>
<keyword evidence="6" id="KW-0520">NAD</keyword>
<evidence type="ECO:0000313" key="12">
    <source>
        <dbReference type="EMBL" id="BBE31010.1"/>
    </source>
</evidence>
<dbReference type="CDD" id="cd08195">
    <property type="entry name" value="DHQS"/>
    <property type="match status" value="1"/>
</dbReference>
<dbReference type="InterPro" id="IPR030963">
    <property type="entry name" value="DHQ_synth_fam"/>
</dbReference>
<dbReference type="Gene3D" id="1.20.1090.10">
    <property type="entry name" value="Dehydroquinate synthase-like - alpha domain"/>
    <property type="match status" value="1"/>
</dbReference>
<dbReference type="EMBL" id="AP018712">
    <property type="protein sequence ID" value="BBE31010.1"/>
    <property type="molecule type" value="Genomic_DNA"/>
</dbReference>
<keyword evidence="4" id="KW-0547">Nucleotide-binding</keyword>
<accession>A0A7G1G3L0</accession>
<proteinExistence type="predicted"/>
<dbReference type="GO" id="GO:0000166">
    <property type="term" value="F:nucleotide binding"/>
    <property type="evidence" value="ECO:0007669"/>
    <property type="project" value="UniProtKB-KW"/>
</dbReference>
<protein>
    <recommendedName>
        <fullName evidence="9">3-dehydroquinate synthase</fullName>
        <ecNumber evidence="9">4.2.3.4</ecNumber>
    </recommendedName>
</protein>
<dbReference type="Pfam" id="PF01761">
    <property type="entry name" value="DHQ_synthase"/>
    <property type="match status" value="1"/>
</dbReference>
<evidence type="ECO:0000259" key="10">
    <source>
        <dbReference type="Pfam" id="PF01761"/>
    </source>
</evidence>
<keyword evidence="5" id="KW-0862">Zinc</keyword>
<dbReference type="InterPro" id="IPR016037">
    <property type="entry name" value="DHQ_synth_AroB"/>
</dbReference>
<dbReference type="InterPro" id="IPR056179">
    <property type="entry name" value="DHQS_C"/>
</dbReference>
<evidence type="ECO:0000256" key="1">
    <source>
        <dbReference type="ARBA" id="ARBA00001911"/>
    </source>
</evidence>
<evidence type="ECO:0000256" key="8">
    <source>
        <dbReference type="ARBA" id="ARBA00023285"/>
    </source>
</evidence>
<feature type="domain" description="3-dehydroquinate synthase C-terminal" evidence="11">
    <location>
        <begin position="164"/>
        <end position="302"/>
    </location>
</feature>
<dbReference type="GO" id="GO:0046872">
    <property type="term" value="F:metal ion binding"/>
    <property type="evidence" value="ECO:0007669"/>
    <property type="project" value="UniProtKB-KW"/>
</dbReference>
<evidence type="ECO:0000256" key="2">
    <source>
        <dbReference type="ARBA" id="ARBA00001941"/>
    </source>
</evidence>
<keyword evidence="7" id="KW-0456">Lyase</keyword>
<dbReference type="GO" id="GO:0009423">
    <property type="term" value="P:chorismate biosynthetic process"/>
    <property type="evidence" value="ECO:0007669"/>
    <property type="project" value="UniProtKB-UniRule"/>
</dbReference>
<dbReference type="KEGG" id="ocy:OSSY52_11510"/>
<dbReference type="PANTHER" id="PTHR43622">
    <property type="entry name" value="3-DEHYDROQUINATE SYNTHASE"/>
    <property type="match status" value="1"/>
</dbReference>
<dbReference type="Gene3D" id="3.40.50.1970">
    <property type="match status" value="1"/>
</dbReference>
<gene>
    <name evidence="12" type="primary">aroB</name>
    <name evidence="12" type="ORF">OSSY52_11510</name>
</gene>
<feature type="domain" description="3-dehydroquinate synthase N-terminal" evidence="10">
    <location>
        <begin position="50"/>
        <end position="162"/>
    </location>
</feature>
<name>A0A7G1G3L0_9BACT</name>
<sequence length="332" mass="38314">MKTINIIKNSKIYVGESLENVHNYIKNKNIVVITDENIKKYYELPFEKIITLKPGEKTKKLKTIEEIAKKLIEYEVDRSSFLLGIGGGVVSDITGFVGSIYMRGLKYGFVSTTLLSQVDASIGGKNGVNFYKYKNILGTINQPEFVLSDLKMLKTLSDKEYRNGLSEVIKYGLILDKELLNFIEKNIEKLLMRDEKTLEYIVHTCSFLKSKIVNEDEKENGIRKILNFGHTFGHAIERIKNIKHGEAISVGMMRALQLSKKLNFISDNDIKRIEKLLKIFKLPTEINISTKELMILIKKDKKRSNDYIDFILLKKIGEYKIQKLKFKELEEL</sequence>
<dbReference type="Proteomes" id="UP000516361">
    <property type="component" value="Chromosome"/>
</dbReference>
<dbReference type="PIRSF" id="PIRSF001455">
    <property type="entry name" value="DHQ_synth"/>
    <property type="match status" value="1"/>
</dbReference>
<dbReference type="EC" id="4.2.3.4" evidence="9"/>
<dbReference type="AlphaFoldDB" id="A0A7G1G3L0"/>
<dbReference type="FunCoup" id="A0A7G1G3L0">
    <property type="interactions" value="356"/>
</dbReference>
<dbReference type="GO" id="GO:0009073">
    <property type="term" value="P:aromatic amino acid family biosynthetic process"/>
    <property type="evidence" value="ECO:0007669"/>
    <property type="project" value="InterPro"/>
</dbReference>
<dbReference type="GO" id="GO:0005737">
    <property type="term" value="C:cytoplasm"/>
    <property type="evidence" value="ECO:0007669"/>
    <property type="project" value="InterPro"/>
</dbReference>
<organism evidence="12 13">
    <name type="scientific">Tepiditoga spiralis</name>
    <dbReference type="NCBI Taxonomy" id="2108365"/>
    <lineage>
        <taxon>Bacteria</taxon>
        <taxon>Thermotogati</taxon>
        <taxon>Thermotogota</taxon>
        <taxon>Thermotogae</taxon>
        <taxon>Petrotogales</taxon>
        <taxon>Petrotogaceae</taxon>
        <taxon>Tepiditoga</taxon>
    </lineage>
</organism>
<comment type="cofactor">
    <cofactor evidence="1">
        <name>NAD(+)</name>
        <dbReference type="ChEBI" id="CHEBI:57540"/>
    </cofactor>
</comment>
<evidence type="ECO:0000256" key="4">
    <source>
        <dbReference type="ARBA" id="ARBA00022741"/>
    </source>
</evidence>